<comment type="caution">
    <text evidence="4">The sequence shown here is derived from an EMBL/GenBank/DDBJ whole genome shotgun (WGS) entry which is preliminary data.</text>
</comment>
<dbReference type="SUPFAM" id="SSF53756">
    <property type="entry name" value="UDP-Glycosyltransferase/glycogen phosphorylase"/>
    <property type="match status" value="1"/>
</dbReference>
<evidence type="ECO:0000313" key="4">
    <source>
        <dbReference type="EMBL" id="MBN8744570.1"/>
    </source>
</evidence>
<dbReference type="Pfam" id="PF00534">
    <property type="entry name" value="Glycos_transf_1"/>
    <property type="match status" value="1"/>
</dbReference>
<keyword evidence="1 4" id="KW-0808">Transferase</keyword>
<dbReference type="Pfam" id="PF13439">
    <property type="entry name" value="Glyco_transf_4"/>
    <property type="match status" value="1"/>
</dbReference>
<dbReference type="AlphaFoldDB" id="A0A8I1MVK5"/>
<dbReference type="Gene3D" id="3.40.50.2000">
    <property type="entry name" value="Glycogen Phosphorylase B"/>
    <property type="match status" value="2"/>
</dbReference>
<evidence type="ECO:0000259" key="2">
    <source>
        <dbReference type="Pfam" id="PF00534"/>
    </source>
</evidence>
<dbReference type="Proteomes" id="UP000664800">
    <property type="component" value="Unassembled WGS sequence"/>
</dbReference>
<reference evidence="4" key="1">
    <citation type="submission" date="2021-02" db="EMBL/GenBank/DDBJ databases">
        <title>Thiocyanate and organic carbon inputs drive convergent selection for specific autotrophic Afipia and Thiobacillus strains within complex microbiomes.</title>
        <authorList>
            <person name="Huddy R.J."/>
            <person name="Sachdeva R."/>
            <person name="Kadzinga F."/>
            <person name="Kantor R.S."/>
            <person name="Harrison S.T.L."/>
            <person name="Banfield J.F."/>
        </authorList>
    </citation>
    <scope>NUCLEOTIDE SEQUENCE</scope>
    <source>
        <strain evidence="4">SCN18_13_7_16_R3_B_64_19</strain>
    </source>
</reference>
<dbReference type="CDD" id="cd03801">
    <property type="entry name" value="GT4_PimA-like"/>
    <property type="match status" value="1"/>
</dbReference>
<feature type="domain" description="Glycosyltransferase subfamily 4-like N-terminal" evidence="3">
    <location>
        <begin position="20"/>
        <end position="175"/>
    </location>
</feature>
<dbReference type="InterPro" id="IPR001296">
    <property type="entry name" value="Glyco_trans_1"/>
</dbReference>
<sequence>MSEKQCSNIGISANAFTQGGGSERYARDIASGLKKRGIDFTVYARRIDHSLPELGGEKFELINTSLVPRIWRQKLYDFKLGRRISQNKEQHIFAINHTIHADISACVGTHIGYLNATNKRAGLYDKQVIAYERTAYQKSKLMVAHSELMRSELETFYGIPSQKIRLLYPPCDTSRFIVANAERRLQLRHQLGFPDDKVVFLFVSTGHARKGYGVLARVFSQTKLPILLAVAGRPIPRPSTNIVELGYRTDIEAAYQAADYTILASQYEPFGLVCVESILCGTPVVMSKNIGSAEIIGGSSNLFFEPNDETSLRQAIESACHLYFNESNRIALFTDALKYDPSIEFHVDRLVNYFDCLQ</sequence>
<evidence type="ECO:0000256" key="1">
    <source>
        <dbReference type="ARBA" id="ARBA00022679"/>
    </source>
</evidence>
<proteinExistence type="predicted"/>
<organism evidence="4 5">
    <name type="scientific">Thiomonas arsenitoxydans (strain DSM 22701 / CIP 110005 / 3As)</name>
    <dbReference type="NCBI Taxonomy" id="426114"/>
    <lineage>
        <taxon>Bacteria</taxon>
        <taxon>Pseudomonadati</taxon>
        <taxon>Pseudomonadota</taxon>
        <taxon>Betaproteobacteria</taxon>
        <taxon>Burkholderiales</taxon>
        <taxon>Thiomonas</taxon>
    </lineage>
</organism>
<dbReference type="RefSeq" id="WP_276730528.1">
    <property type="nucleotide sequence ID" value="NZ_JAFKMR010000018.1"/>
</dbReference>
<evidence type="ECO:0000313" key="5">
    <source>
        <dbReference type="Proteomes" id="UP000664800"/>
    </source>
</evidence>
<evidence type="ECO:0000259" key="3">
    <source>
        <dbReference type="Pfam" id="PF13439"/>
    </source>
</evidence>
<feature type="domain" description="Glycosyl transferase family 1" evidence="2">
    <location>
        <begin position="187"/>
        <end position="323"/>
    </location>
</feature>
<protein>
    <submittedName>
        <fullName evidence="4">Glycosyltransferase family 4 protein</fullName>
    </submittedName>
</protein>
<dbReference type="PANTHER" id="PTHR46401">
    <property type="entry name" value="GLYCOSYLTRANSFERASE WBBK-RELATED"/>
    <property type="match status" value="1"/>
</dbReference>
<name>A0A8I1MVK5_THIA3</name>
<dbReference type="GO" id="GO:0016757">
    <property type="term" value="F:glycosyltransferase activity"/>
    <property type="evidence" value="ECO:0007669"/>
    <property type="project" value="InterPro"/>
</dbReference>
<gene>
    <name evidence="4" type="ORF">J0I24_09715</name>
</gene>
<dbReference type="InterPro" id="IPR028098">
    <property type="entry name" value="Glyco_trans_4-like_N"/>
</dbReference>
<dbReference type="PANTHER" id="PTHR46401:SF2">
    <property type="entry name" value="GLYCOSYLTRANSFERASE WBBK-RELATED"/>
    <property type="match status" value="1"/>
</dbReference>
<accession>A0A8I1MVK5</accession>
<dbReference type="EMBL" id="JAFKMR010000018">
    <property type="protein sequence ID" value="MBN8744570.1"/>
    <property type="molecule type" value="Genomic_DNA"/>
</dbReference>